<reference evidence="2" key="1">
    <citation type="submission" date="2022-11" db="UniProtKB">
        <authorList>
            <consortium name="WormBaseParasite"/>
        </authorList>
    </citation>
    <scope>IDENTIFICATION</scope>
</reference>
<dbReference type="Proteomes" id="UP000887576">
    <property type="component" value="Unplaced"/>
</dbReference>
<protein>
    <submittedName>
        <fullName evidence="2">Uncharacterized protein</fullName>
    </submittedName>
</protein>
<dbReference type="WBParaSite" id="JU765_v2.g19424.t1">
    <property type="protein sequence ID" value="JU765_v2.g19424.t1"/>
    <property type="gene ID" value="JU765_v2.g19424"/>
</dbReference>
<sequence length="77" mass="8729">MTPSTLPMYKQAILRMCQLQFRICSKLIEIHRARQPETLKQAARRTILGVNVDVDGLNGILPRELLTFLRVTPLAGL</sequence>
<accession>A0AC34QUL9</accession>
<evidence type="ECO:0000313" key="1">
    <source>
        <dbReference type="Proteomes" id="UP000887576"/>
    </source>
</evidence>
<organism evidence="1 2">
    <name type="scientific">Panagrolaimus sp. JU765</name>
    <dbReference type="NCBI Taxonomy" id="591449"/>
    <lineage>
        <taxon>Eukaryota</taxon>
        <taxon>Metazoa</taxon>
        <taxon>Ecdysozoa</taxon>
        <taxon>Nematoda</taxon>
        <taxon>Chromadorea</taxon>
        <taxon>Rhabditida</taxon>
        <taxon>Tylenchina</taxon>
        <taxon>Panagrolaimomorpha</taxon>
        <taxon>Panagrolaimoidea</taxon>
        <taxon>Panagrolaimidae</taxon>
        <taxon>Panagrolaimus</taxon>
    </lineage>
</organism>
<evidence type="ECO:0000313" key="2">
    <source>
        <dbReference type="WBParaSite" id="JU765_v2.g19424.t1"/>
    </source>
</evidence>
<name>A0AC34QUL9_9BILA</name>
<proteinExistence type="predicted"/>